<evidence type="ECO:0000313" key="3">
    <source>
        <dbReference type="EMBL" id="MBB5872672.1"/>
    </source>
</evidence>
<organism evidence="3 4">
    <name type="scientific">Allocatelliglobosispora scoriae</name>
    <dbReference type="NCBI Taxonomy" id="643052"/>
    <lineage>
        <taxon>Bacteria</taxon>
        <taxon>Bacillati</taxon>
        <taxon>Actinomycetota</taxon>
        <taxon>Actinomycetes</taxon>
        <taxon>Micromonosporales</taxon>
        <taxon>Micromonosporaceae</taxon>
        <taxon>Allocatelliglobosispora</taxon>
    </lineage>
</organism>
<evidence type="ECO:0000313" key="4">
    <source>
        <dbReference type="Proteomes" id="UP000587527"/>
    </source>
</evidence>
<dbReference type="EMBL" id="JACHMN010000003">
    <property type="protein sequence ID" value="MBB5872672.1"/>
    <property type="molecule type" value="Genomic_DNA"/>
</dbReference>
<dbReference type="SMART" id="SM00458">
    <property type="entry name" value="RICIN"/>
    <property type="match status" value="1"/>
</dbReference>
<feature type="domain" description="Ricin B lectin" evidence="2">
    <location>
        <begin position="32"/>
        <end position="160"/>
    </location>
</feature>
<evidence type="ECO:0000259" key="2">
    <source>
        <dbReference type="SMART" id="SM00458"/>
    </source>
</evidence>
<dbReference type="InterPro" id="IPR035992">
    <property type="entry name" value="Ricin_B-like_lectins"/>
</dbReference>
<dbReference type="AlphaFoldDB" id="A0A841C0T8"/>
<keyword evidence="1" id="KW-0732">Signal</keyword>
<comment type="caution">
    <text evidence="3">The sequence shown here is derived from an EMBL/GenBank/DDBJ whole genome shotgun (WGS) entry which is preliminary data.</text>
</comment>
<dbReference type="Pfam" id="PF14200">
    <property type="entry name" value="RicinB_lectin_2"/>
    <property type="match status" value="1"/>
</dbReference>
<proteinExistence type="predicted"/>
<dbReference type="InterPro" id="IPR000772">
    <property type="entry name" value="Ricin_B_lectin"/>
</dbReference>
<evidence type="ECO:0000256" key="1">
    <source>
        <dbReference type="SAM" id="SignalP"/>
    </source>
</evidence>
<dbReference type="PROSITE" id="PS50231">
    <property type="entry name" value="RICIN_B_LECTIN"/>
    <property type="match status" value="1"/>
</dbReference>
<dbReference type="Gene3D" id="2.80.10.50">
    <property type="match status" value="1"/>
</dbReference>
<keyword evidence="4" id="KW-1185">Reference proteome</keyword>
<sequence length="161" mass="16783">MQRRTLRAALTTAAALITVAILPAPAQASPWVGVWIESHISGTCVSVPSAADGVSATQEICEDLGTQLWTFDDAATGKYRIRSLGTGKCLTGVGTATGSPVQQFACGTGTNQQWTLTGSGNTFRITNVASGKCLARPGKDPGTQLVQGTCLITLAQWQLLF</sequence>
<reference evidence="3 4" key="1">
    <citation type="submission" date="2020-08" db="EMBL/GenBank/DDBJ databases">
        <title>Sequencing the genomes of 1000 actinobacteria strains.</title>
        <authorList>
            <person name="Klenk H.-P."/>
        </authorList>
    </citation>
    <scope>NUCLEOTIDE SEQUENCE [LARGE SCALE GENOMIC DNA]</scope>
    <source>
        <strain evidence="3 4">DSM 45362</strain>
    </source>
</reference>
<dbReference type="Proteomes" id="UP000587527">
    <property type="component" value="Unassembled WGS sequence"/>
</dbReference>
<feature type="signal peptide" evidence="1">
    <location>
        <begin position="1"/>
        <end position="28"/>
    </location>
</feature>
<dbReference type="SUPFAM" id="SSF50370">
    <property type="entry name" value="Ricin B-like lectins"/>
    <property type="match status" value="1"/>
</dbReference>
<accession>A0A841C0T8</accession>
<gene>
    <name evidence="3" type="ORF">F4553_006106</name>
</gene>
<dbReference type="RefSeq" id="WP_184842672.1">
    <property type="nucleotide sequence ID" value="NZ_JACHMN010000003.1"/>
</dbReference>
<protein>
    <recommendedName>
        <fullName evidence="2">Ricin B lectin domain-containing protein</fullName>
    </recommendedName>
</protein>
<name>A0A841C0T8_9ACTN</name>
<feature type="chain" id="PRO_5032675160" description="Ricin B lectin domain-containing protein" evidence="1">
    <location>
        <begin position="29"/>
        <end position="161"/>
    </location>
</feature>
<dbReference type="CDD" id="cd00161">
    <property type="entry name" value="beta-trefoil_Ricin-like"/>
    <property type="match status" value="1"/>
</dbReference>